<name>A0ABX8GSY5_9BACT</name>
<reference evidence="4 5" key="1">
    <citation type="submission" date="2021-05" db="EMBL/GenBank/DDBJ databases">
        <title>Comparative genomic studies on the polysaccharide-degrading batcterial strains of the Flammeovirga genus.</title>
        <authorList>
            <person name="Zewei F."/>
            <person name="Zheng Z."/>
            <person name="Yu L."/>
            <person name="Ruyue G."/>
            <person name="Yanhong M."/>
            <person name="Yuanyuan C."/>
            <person name="Jingyan G."/>
            <person name="Wenjun H."/>
        </authorList>
    </citation>
    <scope>NUCLEOTIDE SEQUENCE [LARGE SCALE GENOMIC DNA]</scope>
    <source>
        <strain evidence="4 5">YS10</strain>
    </source>
</reference>
<dbReference type="InterPro" id="IPR015424">
    <property type="entry name" value="PyrdxlP-dep_Trfase"/>
</dbReference>
<keyword evidence="4" id="KW-0808">Transferase</keyword>
<evidence type="ECO:0000313" key="4">
    <source>
        <dbReference type="EMBL" id="QWG06413.1"/>
    </source>
</evidence>
<dbReference type="InterPro" id="IPR000653">
    <property type="entry name" value="DegT/StrS_aminotransferase"/>
</dbReference>
<organism evidence="4 5">
    <name type="scientific">Flammeovirga kamogawensis</name>
    <dbReference type="NCBI Taxonomy" id="373891"/>
    <lineage>
        <taxon>Bacteria</taxon>
        <taxon>Pseudomonadati</taxon>
        <taxon>Bacteroidota</taxon>
        <taxon>Cytophagia</taxon>
        <taxon>Cytophagales</taxon>
        <taxon>Flammeovirgaceae</taxon>
        <taxon>Flammeovirga</taxon>
    </lineage>
</organism>
<evidence type="ECO:0000256" key="1">
    <source>
        <dbReference type="ARBA" id="ARBA00022898"/>
    </source>
</evidence>
<dbReference type="Gene3D" id="3.90.1150.10">
    <property type="entry name" value="Aspartate Aminotransferase, domain 1"/>
    <property type="match status" value="1"/>
</dbReference>
<dbReference type="PANTHER" id="PTHR30244:SF36">
    <property type="entry name" value="3-OXO-GLUCOSE-6-PHOSPHATE:GLUTAMATE AMINOTRANSFERASE"/>
    <property type="match status" value="1"/>
</dbReference>
<dbReference type="PANTHER" id="PTHR30244">
    <property type="entry name" value="TRANSAMINASE"/>
    <property type="match status" value="1"/>
</dbReference>
<protein>
    <submittedName>
        <fullName evidence="4">DegT/DnrJ/EryC1/StrS family aminotransferase</fullName>
    </submittedName>
</protein>
<dbReference type="CDD" id="cd00616">
    <property type="entry name" value="AHBA_syn"/>
    <property type="match status" value="1"/>
</dbReference>
<dbReference type="RefSeq" id="WP_205125438.1">
    <property type="nucleotide sequence ID" value="NZ_CP076128.1"/>
</dbReference>
<dbReference type="Proteomes" id="UP000682802">
    <property type="component" value="Chromosome 1"/>
</dbReference>
<dbReference type="EMBL" id="CP076128">
    <property type="protein sequence ID" value="QWG06413.1"/>
    <property type="molecule type" value="Genomic_DNA"/>
</dbReference>
<dbReference type="GO" id="GO:0008483">
    <property type="term" value="F:transaminase activity"/>
    <property type="evidence" value="ECO:0007669"/>
    <property type="project" value="UniProtKB-KW"/>
</dbReference>
<comment type="similarity">
    <text evidence="2 3">Belongs to the DegT/DnrJ/EryC1 family.</text>
</comment>
<evidence type="ECO:0000313" key="5">
    <source>
        <dbReference type="Proteomes" id="UP000682802"/>
    </source>
</evidence>
<keyword evidence="4" id="KW-0032">Aminotransferase</keyword>
<dbReference type="Pfam" id="PF01041">
    <property type="entry name" value="DegT_DnrJ_EryC1"/>
    <property type="match status" value="1"/>
</dbReference>
<keyword evidence="5" id="KW-1185">Reference proteome</keyword>
<dbReference type="SUPFAM" id="SSF53383">
    <property type="entry name" value="PLP-dependent transferases"/>
    <property type="match status" value="1"/>
</dbReference>
<dbReference type="InterPro" id="IPR015421">
    <property type="entry name" value="PyrdxlP-dep_Trfase_major"/>
</dbReference>
<evidence type="ECO:0000256" key="2">
    <source>
        <dbReference type="ARBA" id="ARBA00037999"/>
    </source>
</evidence>
<gene>
    <name evidence="4" type="ORF">KM029_13870</name>
</gene>
<sequence length="386" mass="42888">MSRISREEIGKIQMVDLHTQYKNIKEDVDKGIQEVIDSCAFINGPAVKSFAKELATYNNVNHAVPCANGTDALQVAMMAVGLKPGDEVLVPVHTYVATAEVIALLQLDPVFVDVDPELFTIDVKQMESKITSKTKAIVPVHLYGQCADMEAIMKIANKHNLFVIEDTAQAIGAEYTFSDGSVKKAGTIGHIGCTSFFPSKNLGCYGDGGAMLINDEKLANTARMIASHGQSIKYHHDIVGCNSRLDTLQAAVLRVKLPHLDTYNKNRQKVANKYNKAFAQVQEIETPQNAENSTHVYHQYTLKVNNVDRDQLKEKLQEKGVPSMIYYPVPLHFQKAYCKSEFNEGSFPVTEQLSKVVLSLPIHTEMQENQQDYIIQSVLESINELA</sequence>
<proteinExistence type="inferred from homology"/>
<accession>A0ABX8GSY5</accession>
<keyword evidence="1 3" id="KW-0663">Pyridoxal phosphate</keyword>
<dbReference type="InterPro" id="IPR015422">
    <property type="entry name" value="PyrdxlP-dep_Trfase_small"/>
</dbReference>
<dbReference type="Gene3D" id="3.40.640.10">
    <property type="entry name" value="Type I PLP-dependent aspartate aminotransferase-like (Major domain)"/>
    <property type="match status" value="1"/>
</dbReference>
<dbReference type="PIRSF" id="PIRSF000390">
    <property type="entry name" value="PLP_StrS"/>
    <property type="match status" value="1"/>
</dbReference>
<evidence type="ECO:0000256" key="3">
    <source>
        <dbReference type="RuleBase" id="RU004508"/>
    </source>
</evidence>